<reference evidence="2 3" key="1">
    <citation type="submission" date="2018-06" db="EMBL/GenBank/DDBJ databases">
        <title>Comparative genomics reveals the genomic features of Rhizophagus irregularis, R. cerebriforme, R. diaphanum and Gigaspora rosea, and their symbiotic lifestyle signature.</title>
        <authorList>
            <person name="Morin E."/>
            <person name="San Clemente H."/>
            <person name="Chen E.C.H."/>
            <person name="De La Providencia I."/>
            <person name="Hainaut M."/>
            <person name="Kuo A."/>
            <person name="Kohler A."/>
            <person name="Murat C."/>
            <person name="Tang N."/>
            <person name="Roy S."/>
            <person name="Loubradou J."/>
            <person name="Henrissat B."/>
            <person name="Grigoriev I.V."/>
            <person name="Corradi N."/>
            <person name="Roux C."/>
            <person name="Martin F.M."/>
        </authorList>
    </citation>
    <scope>NUCLEOTIDE SEQUENCE [LARGE SCALE GENOMIC DNA]</scope>
    <source>
        <strain evidence="2 3">DAOM 194757</strain>
    </source>
</reference>
<dbReference type="AlphaFoldDB" id="A0A397UBJ6"/>
<protein>
    <submittedName>
        <fullName evidence="2">Uncharacterized protein</fullName>
    </submittedName>
</protein>
<evidence type="ECO:0000313" key="3">
    <source>
        <dbReference type="Proteomes" id="UP000266673"/>
    </source>
</evidence>
<name>A0A397UBJ6_9GLOM</name>
<feature type="signal peptide" evidence="1">
    <location>
        <begin position="1"/>
        <end position="20"/>
    </location>
</feature>
<dbReference type="OrthoDB" id="2438787at2759"/>
<evidence type="ECO:0000256" key="1">
    <source>
        <dbReference type="SAM" id="SignalP"/>
    </source>
</evidence>
<keyword evidence="3" id="KW-1185">Reference proteome</keyword>
<organism evidence="2 3">
    <name type="scientific">Gigaspora rosea</name>
    <dbReference type="NCBI Taxonomy" id="44941"/>
    <lineage>
        <taxon>Eukaryota</taxon>
        <taxon>Fungi</taxon>
        <taxon>Fungi incertae sedis</taxon>
        <taxon>Mucoromycota</taxon>
        <taxon>Glomeromycotina</taxon>
        <taxon>Glomeromycetes</taxon>
        <taxon>Diversisporales</taxon>
        <taxon>Gigasporaceae</taxon>
        <taxon>Gigaspora</taxon>
    </lineage>
</organism>
<comment type="caution">
    <text evidence="2">The sequence shown here is derived from an EMBL/GenBank/DDBJ whole genome shotgun (WGS) entry which is preliminary data.</text>
</comment>
<dbReference type="Proteomes" id="UP000266673">
    <property type="component" value="Unassembled WGS sequence"/>
</dbReference>
<proteinExistence type="predicted"/>
<keyword evidence="1" id="KW-0732">Signal</keyword>
<gene>
    <name evidence="2" type="ORF">C2G38_1985714</name>
</gene>
<feature type="chain" id="PRO_5017391030" evidence="1">
    <location>
        <begin position="21"/>
        <end position="64"/>
    </location>
</feature>
<feature type="non-terminal residue" evidence="2">
    <location>
        <position position="1"/>
    </location>
</feature>
<evidence type="ECO:0000313" key="2">
    <source>
        <dbReference type="EMBL" id="RIB06427.1"/>
    </source>
</evidence>
<sequence>IISLGCILYLINLICKGILSYPTAKEVIVKNNKLTTFFKISHIWSKQLENWHQTQQNINYGLTT</sequence>
<accession>A0A397UBJ6</accession>
<dbReference type="EMBL" id="QKWP01001818">
    <property type="protein sequence ID" value="RIB06427.1"/>
    <property type="molecule type" value="Genomic_DNA"/>
</dbReference>